<comment type="caution">
    <text evidence="3">The sequence shown here is derived from an EMBL/GenBank/DDBJ whole genome shotgun (WGS) entry which is preliminary data.</text>
</comment>
<dbReference type="EMBL" id="JAPEIS010000005">
    <property type="protein sequence ID" value="KAJ8065969.1"/>
    <property type="molecule type" value="Genomic_DNA"/>
</dbReference>
<name>A0A9X0ANF0_9HELO</name>
<feature type="coiled-coil region" evidence="1">
    <location>
        <begin position="283"/>
        <end position="331"/>
    </location>
</feature>
<evidence type="ECO:0000313" key="3">
    <source>
        <dbReference type="EMBL" id="KAJ8065969.1"/>
    </source>
</evidence>
<keyword evidence="4" id="KW-1185">Reference proteome</keyword>
<feature type="compositionally biased region" description="Pro residues" evidence="2">
    <location>
        <begin position="388"/>
        <end position="409"/>
    </location>
</feature>
<reference evidence="3" key="1">
    <citation type="submission" date="2022-11" db="EMBL/GenBank/DDBJ databases">
        <title>Genome Resource of Sclerotinia nivalis Strain SnTB1, a Plant Pathogen Isolated from American Ginseng.</title>
        <authorList>
            <person name="Fan S."/>
        </authorList>
    </citation>
    <scope>NUCLEOTIDE SEQUENCE</scope>
    <source>
        <strain evidence="3">SnTB1</strain>
    </source>
</reference>
<feature type="compositionally biased region" description="Low complexity" evidence="2">
    <location>
        <begin position="376"/>
        <end position="387"/>
    </location>
</feature>
<proteinExistence type="predicted"/>
<feature type="compositionally biased region" description="Polar residues" evidence="2">
    <location>
        <begin position="419"/>
        <end position="433"/>
    </location>
</feature>
<evidence type="ECO:0008006" key="5">
    <source>
        <dbReference type="Google" id="ProtNLM"/>
    </source>
</evidence>
<evidence type="ECO:0000256" key="1">
    <source>
        <dbReference type="SAM" id="Coils"/>
    </source>
</evidence>
<dbReference type="Proteomes" id="UP001152300">
    <property type="component" value="Unassembled WGS sequence"/>
</dbReference>
<dbReference type="AlphaFoldDB" id="A0A9X0ANF0"/>
<accession>A0A9X0ANF0</accession>
<gene>
    <name evidence="3" type="ORF">OCU04_005067</name>
</gene>
<dbReference type="OrthoDB" id="5236983at2759"/>
<evidence type="ECO:0000313" key="4">
    <source>
        <dbReference type="Proteomes" id="UP001152300"/>
    </source>
</evidence>
<evidence type="ECO:0000256" key="2">
    <source>
        <dbReference type="SAM" id="MobiDB-lite"/>
    </source>
</evidence>
<protein>
    <recommendedName>
        <fullName evidence="5">SprT-like domain-containing protein</fullName>
    </recommendedName>
</protein>
<organism evidence="3 4">
    <name type="scientific">Sclerotinia nivalis</name>
    <dbReference type="NCBI Taxonomy" id="352851"/>
    <lineage>
        <taxon>Eukaryota</taxon>
        <taxon>Fungi</taxon>
        <taxon>Dikarya</taxon>
        <taxon>Ascomycota</taxon>
        <taxon>Pezizomycotina</taxon>
        <taxon>Leotiomycetes</taxon>
        <taxon>Helotiales</taxon>
        <taxon>Sclerotiniaceae</taxon>
        <taxon>Sclerotinia</taxon>
    </lineage>
</organism>
<sequence>MTIHDCHLNPYAARRILWAGDRAHIPLQPLCCTYSQAADLIADNITNVLQGATGHPPHDPFHKITQNWNRSGLSDLKNIIKSPWLKGKTEQDLLDLYFSYFNIMIFGGALNTLRCTMKLEEPNAEQKARFVLGTTVDKRSEKDTTRHNIRCHISVFIRQPSPKNEAESVILLKNYLGTLLHEMIHAFFSIYVCKCNVACRRKILDFEESGVTGHGTPWLRAARSIERVVRQGLRMDIRLGREEALGLELIVADKEIWYVDLEDMGMDRETVNREMDWFAQVFLEELQEKKRIEGERDERLEKLEGERLLRERKEEEEREKLERERPAREAREKKLLKDARVAILKDLRKKSIRANWKVFKRIAKPIRKHIPPPTLQPDDPAPTQAAASPPPPPPSQPPPSPPPPPPPCPSFLLHRRTHFPNQTTTPSPATTKYLNLNVNRPPLKNYPYIHRTINPNTRIPATRIPATNTVRYKTALEVRKRTYEDTESRTYDADNVDEVDENRRKRKRRLGSRRRTARVKVLDLERFWGL</sequence>
<feature type="region of interest" description="Disordered" evidence="2">
    <location>
        <begin position="367"/>
        <end position="433"/>
    </location>
</feature>
<keyword evidence="1" id="KW-0175">Coiled coil</keyword>